<proteinExistence type="predicted"/>
<protein>
    <submittedName>
        <fullName evidence="1">Uncharacterized protein</fullName>
    </submittedName>
</protein>
<comment type="caution">
    <text evidence="1">The sequence shown here is derived from an EMBL/GenBank/DDBJ whole genome shotgun (WGS) entry which is preliminary data.</text>
</comment>
<evidence type="ECO:0000313" key="1">
    <source>
        <dbReference type="EMBL" id="KAI4313057.1"/>
    </source>
</evidence>
<accession>A0ACB9LPI3</accession>
<keyword evidence="2" id="KW-1185">Reference proteome</keyword>
<dbReference type="Proteomes" id="UP001057402">
    <property type="component" value="Chromosome 11"/>
</dbReference>
<dbReference type="EMBL" id="CM042890">
    <property type="protein sequence ID" value="KAI4313057.1"/>
    <property type="molecule type" value="Genomic_DNA"/>
</dbReference>
<gene>
    <name evidence="1" type="ORF">MLD38_037833</name>
</gene>
<organism evidence="1 2">
    <name type="scientific">Melastoma candidum</name>
    <dbReference type="NCBI Taxonomy" id="119954"/>
    <lineage>
        <taxon>Eukaryota</taxon>
        <taxon>Viridiplantae</taxon>
        <taxon>Streptophyta</taxon>
        <taxon>Embryophyta</taxon>
        <taxon>Tracheophyta</taxon>
        <taxon>Spermatophyta</taxon>
        <taxon>Magnoliopsida</taxon>
        <taxon>eudicotyledons</taxon>
        <taxon>Gunneridae</taxon>
        <taxon>Pentapetalae</taxon>
        <taxon>rosids</taxon>
        <taxon>malvids</taxon>
        <taxon>Myrtales</taxon>
        <taxon>Melastomataceae</taxon>
        <taxon>Melastomatoideae</taxon>
        <taxon>Melastomateae</taxon>
        <taxon>Melastoma</taxon>
    </lineage>
</organism>
<sequence>MAVMVMAPCWESLWEPIPMVTDKTVGMAIGVPPMRSTRRLSIPSLYLLCWMGYIPMISINIPTAMEQMQKLRWPSKPEHIERKHKWAALLKKEPG</sequence>
<reference evidence="2" key="1">
    <citation type="journal article" date="2023" name="Front. Plant Sci.">
        <title>Chromosomal-level genome assembly of Melastoma candidum provides insights into trichome evolution.</title>
        <authorList>
            <person name="Zhong Y."/>
            <person name="Wu W."/>
            <person name="Sun C."/>
            <person name="Zou P."/>
            <person name="Liu Y."/>
            <person name="Dai S."/>
            <person name="Zhou R."/>
        </authorList>
    </citation>
    <scope>NUCLEOTIDE SEQUENCE [LARGE SCALE GENOMIC DNA]</scope>
</reference>
<name>A0ACB9LPI3_9MYRT</name>
<evidence type="ECO:0000313" key="2">
    <source>
        <dbReference type="Proteomes" id="UP001057402"/>
    </source>
</evidence>